<accession>A0ABM7V996</accession>
<keyword evidence="3" id="KW-1185">Reference proteome</keyword>
<feature type="chain" id="PRO_5045074926" description="Lipoprotein" evidence="1">
    <location>
        <begin position="25"/>
        <end position="82"/>
    </location>
</feature>
<organism evidence="2 3">
    <name type="scientific">Candidatus Hydrogenosomobacter endosymbioticus</name>
    <dbReference type="NCBI Taxonomy" id="2558174"/>
    <lineage>
        <taxon>Bacteria</taxon>
        <taxon>Pseudomonadati</taxon>
        <taxon>Pseudomonadota</taxon>
        <taxon>Alphaproteobacteria</taxon>
        <taxon>Holosporales</taxon>
        <taxon>Holosporaceae</taxon>
        <taxon>Candidatus Hydrogenosomobacter</taxon>
    </lineage>
</organism>
<dbReference type="EMBL" id="AP025225">
    <property type="protein sequence ID" value="BDB96046.1"/>
    <property type="molecule type" value="Genomic_DNA"/>
</dbReference>
<sequence length="82" mass="8806">MNKKVLASASVIICSIAFCNTVFGGSGVCNEKYYLVCHMPDGTQTYSTVSTHRKKGNCVPMDNHIEGAKNDCLSKGGKCVPF</sequence>
<gene>
    <name evidence="2" type="ORF">HYD_1790</name>
</gene>
<reference evidence="2" key="1">
    <citation type="submission" date="2021-10" db="EMBL/GenBank/DDBJ databases">
        <title>Genome Sequence of The Candidatus Hydrogeosomobacter endosymbioticus, an Intracellular Bacterial Symbiont of the Anaerobic Ciliate GW7.</title>
        <authorList>
            <person name="Shiohama Y."/>
            <person name="Shinzato N."/>
        </authorList>
    </citation>
    <scope>NUCLEOTIDE SEQUENCE [LARGE SCALE GENOMIC DNA]</scope>
    <source>
        <strain evidence="2">200920</strain>
    </source>
</reference>
<evidence type="ECO:0000313" key="3">
    <source>
        <dbReference type="Proteomes" id="UP001320209"/>
    </source>
</evidence>
<proteinExistence type="predicted"/>
<protein>
    <recommendedName>
        <fullName evidence="4">Lipoprotein</fullName>
    </recommendedName>
</protein>
<evidence type="ECO:0000313" key="2">
    <source>
        <dbReference type="EMBL" id="BDB96046.1"/>
    </source>
</evidence>
<evidence type="ECO:0000256" key="1">
    <source>
        <dbReference type="SAM" id="SignalP"/>
    </source>
</evidence>
<dbReference type="RefSeq" id="WP_236865421.1">
    <property type="nucleotide sequence ID" value="NZ_AP025225.1"/>
</dbReference>
<feature type="signal peptide" evidence="1">
    <location>
        <begin position="1"/>
        <end position="24"/>
    </location>
</feature>
<keyword evidence="1" id="KW-0732">Signal</keyword>
<name>A0ABM7V996_9PROT</name>
<dbReference type="Proteomes" id="UP001320209">
    <property type="component" value="Chromosome"/>
</dbReference>
<evidence type="ECO:0008006" key="4">
    <source>
        <dbReference type="Google" id="ProtNLM"/>
    </source>
</evidence>